<sequence length="155" mass="17168">MLMAVKADPVTMETTRKPPPECGRCLRRNCALSLKIEKADVVPPEEERGSLVMSDQGGRDPITSSARQRPMSERTRPRLGSEACYCFPRVVCCEISHLQPGQEQESPDELHRQARSTEASRRPGHGSGRRGDDPEDRGGLRAPVFESLVSKVLES</sequence>
<dbReference type="EMBL" id="SRLO01001419">
    <property type="protein sequence ID" value="TNN37995.1"/>
    <property type="molecule type" value="Genomic_DNA"/>
</dbReference>
<feature type="compositionally biased region" description="Basic and acidic residues" evidence="1">
    <location>
        <begin position="129"/>
        <end position="139"/>
    </location>
</feature>
<feature type="region of interest" description="Disordered" evidence="1">
    <location>
        <begin position="41"/>
        <end position="78"/>
    </location>
</feature>
<gene>
    <name evidence="2" type="ORF">EYF80_051850</name>
</gene>
<keyword evidence="3" id="KW-1185">Reference proteome</keyword>
<dbReference type="AlphaFoldDB" id="A0A4Z2FAN6"/>
<evidence type="ECO:0000256" key="1">
    <source>
        <dbReference type="SAM" id="MobiDB-lite"/>
    </source>
</evidence>
<dbReference type="Proteomes" id="UP000314294">
    <property type="component" value="Unassembled WGS sequence"/>
</dbReference>
<proteinExistence type="predicted"/>
<reference evidence="2 3" key="1">
    <citation type="submission" date="2019-03" db="EMBL/GenBank/DDBJ databases">
        <title>First draft genome of Liparis tanakae, snailfish: a comprehensive survey of snailfish specific genes.</title>
        <authorList>
            <person name="Kim W."/>
            <person name="Song I."/>
            <person name="Jeong J.-H."/>
            <person name="Kim D."/>
            <person name="Kim S."/>
            <person name="Ryu S."/>
            <person name="Song J.Y."/>
            <person name="Lee S.K."/>
        </authorList>
    </citation>
    <scope>NUCLEOTIDE SEQUENCE [LARGE SCALE GENOMIC DNA]</scope>
    <source>
        <tissue evidence="2">Muscle</tissue>
    </source>
</reference>
<comment type="caution">
    <text evidence="2">The sequence shown here is derived from an EMBL/GenBank/DDBJ whole genome shotgun (WGS) entry which is preliminary data.</text>
</comment>
<organism evidence="2 3">
    <name type="scientific">Liparis tanakae</name>
    <name type="common">Tanaka's snailfish</name>
    <dbReference type="NCBI Taxonomy" id="230148"/>
    <lineage>
        <taxon>Eukaryota</taxon>
        <taxon>Metazoa</taxon>
        <taxon>Chordata</taxon>
        <taxon>Craniata</taxon>
        <taxon>Vertebrata</taxon>
        <taxon>Euteleostomi</taxon>
        <taxon>Actinopterygii</taxon>
        <taxon>Neopterygii</taxon>
        <taxon>Teleostei</taxon>
        <taxon>Neoteleostei</taxon>
        <taxon>Acanthomorphata</taxon>
        <taxon>Eupercaria</taxon>
        <taxon>Perciformes</taxon>
        <taxon>Cottioidei</taxon>
        <taxon>Cottales</taxon>
        <taxon>Liparidae</taxon>
        <taxon>Liparis</taxon>
    </lineage>
</organism>
<accession>A0A4Z2FAN6</accession>
<protein>
    <submittedName>
        <fullName evidence="2">Uncharacterized protein</fullName>
    </submittedName>
</protein>
<evidence type="ECO:0000313" key="3">
    <source>
        <dbReference type="Proteomes" id="UP000314294"/>
    </source>
</evidence>
<feature type="region of interest" description="Disordered" evidence="1">
    <location>
        <begin position="99"/>
        <end position="143"/>
    </location>
</feature>
<evidence type="ECO:0000313" key="2">
    <source>
        <dbReference type="EMBL" id="TNN37995.1"/>
    </source>
</evidence>
<name>A0A4Z2FAN6_9TELE</name>